<dbReference type="PANTHER" id="PTHR32305:SF15">
    <property type="entry name" value="PROTEIN RHSA-RELATED"/>
    <property type="match status" value="1"/>
</dbReference>
<dbReference type="Gene3D" id="2.180.10.10">
    <property type="entry name" value="RHS repeat-associated core"/>
    <property type="match status" value="6"/>
</dbReference>
<dbReference type="eggNOG" id="COG3209">
    <property type="taxonomic scope" value="Bacteria"/>
</dbReference>
<comment type="caution">
    <text evidence="5">The sequence shown here is derived from an EMBL/GenBank/DDBJ whole genome shotgun (WGS) entry which is preliminary data.</text>
</comment>
<feature type="domain" description="Teneurin-like YD-shell" evidence="4">
    <location>
        <begin position="605"/>
        <end position="789"/>
    </location>
</feature>
<evidence type="ECO:0000313" key="6">
    <source>
        <dbReference type="Proteomes" id="UP000004947"/>
    </source>
</evidence>
<evidence type="ECO:0000256" key="1">
    <source>
        <dbReference type="ARBA" id="ARBA00022737"/>
    </source>
</evidence>
<keyword evidence="1" id="KW-0677">Repeat</keyword>
<name>A6DLJ6_9BACT</name>
<keyword evidence="6" id="KW-1185">Reference proteome</keyword>
<dbReference type="PANTHER" id="PTHR32305">
    <property type="match status" value="1"/>
</dbReference>
<accession>A6DLJ6</accession>
<proteinExistence type="predicted"/>
<dbReference type="STRING" id="313628.LNTAR_05046"/>
<dbReference type="InterPro" id="IPR056823">
    <property type="entry name" value="TEN-like_YD-shell"/>
</dbReference>
<dbReference type="Pfam" id="PF05593">
    <property type="entry name" value="RHS_repeat"/>
    <property type="match status" value="3"/>
</dbReference>
<feature type="domain" description="DUF6531" evidence="3">
    <location>
        <begin position="204"/>
        <end position="272"/>
    </location>
</feature>
<dbReference type="Proteomes" id="UP000004947">
    <property type="component" value="Unassembled WGS sequence"/>
</dbReference>
<dbReference type="Pfam" id="PF20148">
    <property type="entry name" value="DUF6531"/>
    <property type="match status" value="1"/>
</dbReference>
<dbReference type="NCBIfam" id="TIGR03696">
    <property type="entry name" value="Rhs_assc_core"/>
    <property type="match status" value="1"/>
</dbReference>
<dbReference type="InterPro" id="IPR050708">
    <property type="entry name" value="T6SS_VgrG/RHS"/>
</dbReference>
<dbReference type="OrthoDB" id="9815752at2"/>
<dbReference type="Pfam" id="PF25023">
    <property type="entry name" value="TEN_YD-shell"/>
    <property type="match status" value="2"/>
</dbReference>
<dbReference type="InterPro" id="IPR022385">
    <property type="entry name" value="Rhs_assc_core"/>
</dbReference>
<evidence type="ECO:0000259" key="4">
    <source>
        <dbReference type="Pfam" id="PF25023"/>
    </source>
</evidence>
<dbReference type="RefSeq" id="WP_007278755.1">
    <property type="nucleotide sequence ID" value="NZ_ABCK01000009.1"/>
</dbReference>
<organism evidence="5 6">
    <name type="scientific">Lentisphaera araneosa HTCC2155</name>
    <dbReference type="NCBI Taxonomy" id="313628"/>
    <lineage>
        <taxon>Bacteria</taxon>
        <taxon>Pseudomonadati</taxon>
        <taxon>Lentisphaerota</taxon>
        <taxon>Lentisphaeria</taxon>
        <taxon>Lentisphaerales</taxon>
        <taxon>Lentisphaeraceae</taxon>
        <taxon>Lentisphaera</taxon>
    </lineage>
</organism>
<evidence type="ECO:0000256" key="2">
    <source>
        <dbReference type="SAM" id="MobiDB-lite"/>
    </source>
</evidence>
<protein>
    <submittedName>
        <fullName evidence="5">Uncharacterized protein</fullName>
    </submittedName>
</protein>
<dbReference type="NCBIfam" id="TIGR01643">
    <property type="entry name" value="YD_repeat_2x"/>
    <property type="match status" value="6"/>
</dbReference>
<gene>
    <name evidence="5" type="ORF">LNTAR_05046</name>
</gene>
<evidence type="ECO:0000313" key="5">
    <source>
        <dbReference type="EMBL" id="EDM27451.1"/>
    </source>
</evidence>
<reference evidence="5 6" key="1">
    <citation type="journal article" date="2010" name="J. Bacteriol.">
        <title>Genome sequence of Lentisphaera araneosa HTCC2155T, the type species of the order Lentisphaerales in the phylum Lentisphaerae.</title>
        <authorList>
            <person name="Thrash J.C."/>
            <person name="Cho J.C."/>
            <person name="Vergin K.L."/>
            <person name="Morris R.M."/>
            <person name="Giovannoni S.J."/>
        </authorList>
    </citation>
    <scope>NUCLEOTIDE SEQUENCE [LARGE SCALE GENOMIC DNA]</scope>
    <source>
        <strain evidence="5 6">HTCC2155</strain>
    </source>
</reference>
<dbReference type="InterPro" id="IPR006530">
    <property type="entry name" value="YD"/>
</dbReference>
<dbReference type="InterPro" id="IPR031325">
    <property type="entry name" value="RHS_repeat"/>
</dbReference>
<evidence type="ECO:0000259" key="3">
    <source>
        <dbReference type="Pfam" id="PF20148"/>
    </source>
</evidence>
<sequence length="2320" mass="263664">MSKELFTGDYIKIDGTKFLITNVESNVVTVDGVLSDEADYSRVSRSVPIITISKGSIQTKDELKALLRLDGYLKYDSQSIDWIFDKIPNYDLEVPLTRIARNGMSVYALSGFNGGSYTQSFSINSIGLPNNGAGSEGAIGPELPRENVKVQEIDFVDYIPHVQQTNNDFSVEAHETVIKQGTNSNSEINLVNKDLANARVHAAGDPVNLVTGEFYTEWNPDFVIPGRFSPLALNRNYHSRITYDGPFGYGWAWNHSETVFYSVDGFIFFDEERVSHIIERDQNGQFVLPPGSKFEFTEKSDTLEVRYKNNRKLIFDIDGYLIKKENPTGDFIVFNYDDDYNLTSYEDQIGREITFLYEDTNNPNKVTTVIDCAERQFKYTYSEGALTSYTDSQGRKTAYEYLTNQDNVDNDYNMTKMTLPNGDYLDIKYYQNDKVAWHQNSQGDKFHFKYSPINRYTETWNEEDYYAKIIYSEKNDVLYEEFRDFTFNTFTYDDQHNLLTKKDGNSNLWSYTYDSHNNLTSKTTPLGIKTIYVYDLNWHKPKAVYGPFKASSYGVFVNNFSTNPTNPESGIAANLIPPHQSFNYSASTGQLLNQTDAIGNPTFYTYNATTNKLEIVTNALGHQQTTIYDSNGLYVDKLIDAKNYVTDLTYNARGLKTWQKDPLSNETTYTYSNSDKLLSIKYPDDSTQTYTYNSLDKPSTTSDTLGNTTTYSYFPARDLVVGQKIASIKDPLNFEVKYEYNARGLKTAAIDKNGNRTEFKYDGAERLIEKLLPSQTRLIYQYDSNGNLLSETKYYRDTMEAQSTSSQKFFTQETTYTYDADNRKISMTTHGDKTTSYQYNDGINLTDIILPDDTRTHFDYDALNRKVAQTLNYGASDQRMTTYVYDAIGRLAQTIDPLGLVQENVYDANSNKIQQRLYNQSSPTNAIVTNFTYNEKNQLISKTDPNGTFYNDDEAFTEYYTYNSRGKMLSKIDTLDYVQKFNYDSHGNLTSAVDPLGNLTKFQYNSRHERVSSINALSHTEHFDFDPNGNLIAYTDQNKHLIYYTYNAHNQQTSSIFSDSVYGQDDQIISASTVFDGLGRVALNIDPLGNAVEHTHGPDNQLISKTLPKVDNYYINSNATITSNNSQLAGILTWDYDNMNRLKSTTDLNGNTTQFEYNAFGQKTLERNPDGTETRSLYNKRGQLTDVFTAIRTGDNNYYSNSANLAAGQHSKYLYDNFGRQTHLYQAYGTSEQTCTESQYDHNGNIVKIIKHFKNDPSKNQVTDFIFDELNRPIQTIQRGDDMDLDRITYTHYNALGQVTSTEDAEASQTVYVYDVIGRKVEEIDPDGNSMFFEYDAKGQLITQTDAEGITTTFTYNNRGLTTSQTLGQFTRYYEYDARGNLTKETDYNGTVTMYAYDDRSRLQFTYEAVGTAQYKFTKNFYDDNGNILAHTSDYQGSNSSTYRYKFAYDSLNRRIKEYDGNNKLKQFTYNNRTGLIDNIRKRDGSYIVYNYDAMARQKEVKAGPSLTNVSLKQSFTYDNFSRMTTAKEHDQNTYDQVEMIYNIFDDLVMETDPANRTTMAIYNQRSQISMLQYQSGKTLEYQHTNSGLISSIEEFDNTSKALVDYTYNARHSRTHTTMANGLEQSLSYDNRGLLASYSYSNNSNQSIYSSTNMTYDGQANLTSQHLATPTENNTRTLQYDALERIIADSRSNYNHNWTYDANGNWTSTNHNGAHENRSANNANQYNHLGYDGHQPGSSDSAKTNGNITYDGKYNYVYDWNDRLIEVRSQDNSTTIANYTYDALNRRISKTTASHTIEYHYFQSELLEEYKNGSLERLHTYGARMDEILTTEIINQDQELHYLRDSSNSVVAITDETGNLLESYSYTSFGIRTIYNQTGQEIANSAYGITAGYTGREYDSESGLWHYRNRMYSAEIGRFMQVDPAGFVDGLNLYAYVKNNPINFIDPWGLQALNLNSRGEGNFDWSTGKVTPMSMFEDQGIGLGPDGRYRKFNTNTGKRELYYNNTVVSESGSILQSDWNGNVRVLDTENASVYDYQSLTGIAISQNYEGEITYAQFNGAEQISPLKINIYKTPEPTTQGNLSGIHTDVKAEWDGYFSGESSNQFFNKQHSLLLKSNTQVKNFAYHGGKQSDWGRFGIGAAKTVASVTPILGEYQDLRVLGANDSTTSDKLVAMASLGLSVVSGTITPNFGGMLKSGKTYNKQTGQGLYALIDDVGDVRYIGRGDAPVRLKKHASSDRLGEYRGVVLRNNDLTKAQAKGLENTLIGRYGGAESVNPTTNLLNRIRSFSPMNRNATQYQNAVSPELLNDMIKKLNKARVDL</sequence>
<feature type="domain" description="Teneurin-like YD-shell" evidence="4">
    <location>
        <begin position="1327"/>
        <end position="1942"/>
    </location>
</feature>
<dbReference type="EMBL" id="ABCK01000009">
    <property type="protein sequence ID" value="EDM27451.1"/>
    <property type="molecule type" value="Genomic_DNA"/>
</dbReference>
<feature type="region of interest" description="Disordered" evidence="2">
    <location>
        <begin position="1709"/>
        <end position="1744"/>
    </location>
</feature>
<dbReference type="InterPro" id="IPR045351">
    <property type="entry name" value="DUF6531"/>
</dbReference>